<protein>
    <submittedName>
        <fullName evidence="1">Uncharacterized protein</fullName>
    </submittedName>
</protein>
<proteinExistence type="predicted"/>
<reference evidence="1 2" key="1">
    <citation type="submission" date="2020-04" db="EMBL/GenBank/DDBJ databases">
        <title>Plant Genome Project.</title>
        <authorList>
            <person name="Zhang R.-G."/>
        </authorList>
    </citation>
    <scope>NUCLEOTIDE SEQUENCE [LARGE SCALE GENOMIC DNA]</scope>
    <source>
        <strain evidence="1">YNK0</strain>
        <tissue evidence="1">Leaf</tissue>
    </source>
</reference>
<name>A0A835DS95_TETSI</name>
<accession>A0A835DS95</accession>
<comment type="caution">
    <text evidence="1">The sequence shown here is derived from an EMBL/GenBank/DDBJ whole genome shotgun (WGS) entry which is preliminary data.</text>
</comment>
<evidence type="ECO:0000313" key="2">
    <source>
        <dbReference type="Proteomes" id="UP000655225"/>
    </source>
</evidence>
<gene>
    <name evidence="1" type="ORF">HHK36_001695</name>
</gene>
<dbReference type="AlphaFoldDB" id="A0A835DS95"/>
<dbReference type="Proteomes" id="UP000655225">
    <property type="component" value="Unassembled WGS sequence"/>
</dbReference>
<sequence>MVLEESSATAEVAYRNYLRMPTTPSSKQTKKMKFLSTVSLHNFIGRGLVETVLKLSLSEGVGEVAQVDMEVILIVQKSSANLLPILAIVDSAGVIIQSADLTTCYDERDVPKNSYAEVRKVASLFQGRRAKKSSQVASRLRSLQRPTIDVLKCQSSSEAGRPSPLQRQVHHGGNSGKFGEVTDVLLGSDLSVADDAFIGVEAELKTSRIEFLSFLRSCFEGFVVVRVSKFEKFLLANIPWLVVFKIAYLEEWKFA</sequence>
<keyword evidence="2" id="KW-1185">Reference proteome</keyword>
<evidence type="ECO:0000313" key="1">
    <source>
        <dbReference type="EMBL" id="KAF8413703.1"/>
    </source>
</evidence>
<dbReference type="EMBL" id="JABCRI010000001">
    <property type="protein sequence ID" value="KAF8413703.1"/>
    <property type="molecule type" value="Genomic_DNA"/>
</dbReference>
<organism evidence="1 2">
    <name type="scientific">Tetracentron sinense</name>
    <name type="common">Spur-leaf</name>
    <dbReference type="NCBI Taxonomy" id="13715"/>
    <lineage>
        <taxon>Eukaryota</taxon>
        <taxon>Viridiplantae</taxon>
        <taxon>Streptophyta</taxon>
        <taxon>Embryophyta</taxon>
        <taxon>Tracheophyta</taxon>
        <taxon>Spermatophyta</taxon>
        <taxon>Magnoliopsida</taxon>
        <taxon>Trochodendrales</taxon>
        <taxon>Trochodendraceae</taxon>
        <taxon>Tetracentron</taxon>
    </lineage>
</organism>